<protein>
    <submittedName>
        <fullName evidence="1">Putative bacteriophage protein</fullName>
    </submittedName>
</protein>
<dbReference type="KEGG" id="xbv:XBW1_2827"/>
<accession>A0A0B6X9R9</accession>
<dbReference type="RefSeq" id="WP_052726010.1">
    <property type="nucleotide sequence ID" value="NZ_CAWMEF010000001.1"/>
</dbReference>
<evidence type="ECO:0000313" key="1">
    <source>
        <dbReference type="EMBL" id="CDM89049.1"/>
    </source>
</evidence>
<evidence type="ECO:0000313" key="3">
    <source>
        <dbReference type="Proteomes" id="UP000032930"/>
    </source>
</evidence>
<dbReference type="EMBL" id="FO818637">
    <property type="protein sequence ID" value="CDM90184.1"/>
    <property type="molecule type" value="Genomic_DNA"/>
</dbReference>
<gene>
    <name evidence="1" type="ORF">XBW1_1692</name>
    <name evidence="2" type="ORF">XBW1_2827</name>
</gene>
<proteinExistence type="predicted"/>
<evidence type="ECO:0000313" key="2">
    <source>
        <dbReference type="EMBL" id="CDM90184.1"/>
    </source>
</evidence>
<name>A0A0B6X9R9_XENBV</name>
<dbReference type="KEGG" id="xbv:XBW1_1692"/>
<sequence>MAKNEFLPFGIADGANVLSNEEYSNLATRTNGFSSGVAKSQELNKVWRQASVIASVVAQFIAETNNQDVLDDGNTAALRAGLLNALRATVGANIPVASQTLAGITKLSNATNSNSEVDAATPRAVKAAHDLADTANQNAGNAITNANTANHNATNANDNANSRLEKKQNGADIPNKPKFVDNLGLTGTVDLAKNAVPKSAITQHSGNSADHVMSQNTVTNFLNGKFDKSGGQIKTDDKFLSLQNQTTGAANYIEATDSVGNVRYRLGCMHSNSELKIENIAGKTILSIRDSAIYVNGNKVATEPAMEARYASKFRWLHSREIELTKGRYPELLDGEVMTMVRGSVNDAYFEARNARLSFLQCLIDNQWVTAKNA</sequence>
<organism evidence="1 3">
    <name type="scientific">Xenorhabdus bovienii</name>
    <name type="common">Xenorhabdus nematophila subsp. bovienii</name>
    <dbReference type="NCBI Taxonomy" id="40576"/>
    <lineage>
        <taxon>Bacteria</taxon>
        <taxon>Pseudomonadati</taxon>
        <taxon>Pseudomonadota</taxon>
        <taxon>Gammaproteobacteria</taxon>
        <taxon>Enterobacterales</taxon>
        <taxon>Morganellaceae</taxon>
        <taxon>Xenorhabdus</taxon>
    </lineage>
</organism>
<dbReference type="EMBL" id="FO818637">
    <property type="protein sequence ID" value="CDM89049.1"/>
    <property type="molecule type" value="Genomic_DNA"/>
</dbReference>
<dbReference type="Pfam" id="PF03406">
    <property type="entry name" value="Phage_fiber_2"/>
    <property type="match status" value="1"/>
</dbReference>
<reference evidence="1 3" key="1">
    <citation type="submission" date="2014-02" db="EMBL/GenBank/DDBJ databases">
        <authorList>
            <person name="Genoscope - CEA"/>
        </authorList>
    </citation>
    <scope>NUCLEOTIDE SEQUENCE [LARGE SCALE GENOMIC DNA]</scope>
    <source>
        <strain evidence="1 3">CS03</strain>
    </source>
</reference>
<dbReference type="Proteomes" id="UP000032930">
    <property type="component" value="Chromosome"/>
</dbReference>
<dbReference type="InterPro" id="IPR005068">
    <property type="entry name" value="Phage_lambda_Stf-r2"/>
</dbReference>
<dbReference type="GO" id="GO:0046718">
    <property type="term" value="P:symbiont entry into host cell"/>
    <property type="evidence" value="ECO:0007669"/>
    <property type="project" value="InterPro"/>
</dbReference>
<dbReference type="AlphaFoldDB" id="A0A0B6X9R9"/>
<dbReference type="GO" id="GO:0019062">
    <property type="term" value="P:virion attachment to host cell"/>
    <property type="evidence" value="ECO:0007669"/>
    <property type="project" value="InterPro"/>
</dbReference>